<protein>
    <submittedName>
        <fullName evidence="1">Uncharacterized protein</fullName>
    </submittedName>
</protein>
<evidence type="ECO:0000313" key="2">
    <source>
        <dbReference type="Proteomes" id="UP000593737"/>
    </source>
</evidence>
<proteinExistence type="predicted"/>
<dbReference type="KEGG" id="nkf:Nkreftii_002300"/>
<evidence type="ECO:0000313" key="1">
    <source>
        <dbReference type="EMBL" id="QPD04526.1"/>
    </source>
</evidence>
<name>A0A7S8FEV5_9BACT</name>
<reference evidence="1 2" key="1">
    <citation type="journal article" date="2020" name="ISME J.">
        <title>Enrichment and physiological characterization of a novel comammox Nitrospira indicates ammonium inhibition of complete nitrification.</title>
        <authorList>
            <person name="Sakoula D."/>
            <person name="Koch H."/>
            <person name="Frank J."/>
            <person name="Jetten M.S.M."/>
            <person name="van Kessel M.A.H.J."/>
            <person name="Lucker S."/>
        </authorList>
    </citation>
    <scope>NUCLEOTIDE SEQUENCE [LARGE SCALE GENOMIC DNA]</scope>
    <source>
        <strain evidence="1">Comreactor17</strain>
    </source>
</reference>
<organism evidence="1 2">
    <name type="scientific">Candidatus Nitrospira kreftii</name>
    <dbReference type="NCBI Taxonomy" id="2652173"/>
    <lineage>
        <taxon>Bacteria</taxon>
        <taxon>Pseudomonadati</taxon>
        <taxon>Nitrospirota</taxon>
        <taxon>Nitrospiria</taxon>
        <taxon>Nitrospirales</taxon>
        <taxon>Nitrospiraceae</taxon>
        <taxon>Nitrospira</taxon>
    </lineage>
</organism>
<gene>
    <name evidence="1" type="ORF">Nkreftii_002300</name>
</gene>
<dbReference type="Proteomes" id="UP000593737">
    <property type="component" value="Chromosome"/>
</dbReference>
<dbReference type="AlphaFoldDB" id="A0A7S8FEV5"/>
<dbReference type="EMBL" id="CP047423">
    <property type="protein sequence ID" value="QPD04526.1"/>
    <property type="molecule type" value="Genomic_DNA"/>
</dbReference>
<sequence>MIQSKPIQSTQSQESKAPNECGHHVLAKVESKISEADTDVQIYVCTICGKSFMVNDW</sequence>
<accession>A0A7S8FEV5</accession>